<name>A0A7M1QZ16_9ACTO</name>
<evidence type="ECO:0000259" key="1">
    <source>
        <dbReference type="Pfam" id="PF13280"/>
    </source>
</evidence>
<feature type="domain" description="WCX" evidence="2">
    <location>
        <begin position="237"/>
        <end position="306"/>
    </location>
</feature>
<accession>A0A7M1QZ16</accession>
<dbReference type="PIRSF" id="PIRSF016838">
    <property type="entry name" value="PafC"/>
    <property type="match status" value="1"/>
</dbReference>
<proteinExistence type="predicted"/>
<dbReference type="PANTHER" id="PTHR34580:SF1">
    <property type="entry name" value="PROTEIN PAFC"/>
    <property type="match status" value="1"/>
</dbReference>
<evidence type="ECO:0000313" key="3">
    <source>
        <dbReference type="EMBL" id="QOR46535.1"/>
    </source>
</evidence>
<sequence>MADLSLSRKIAILSHLDSHTPTLRQLARRFEKTPAQMRKELLELFVLEIPLAGYVDTPVDVSIPDDADGEVRLIANTTAVSPSLTLAELITLLALIDDLFGVVDSETRVNLARLRERLTAGAKKAGYGSALWPAPSVNLSDRISDALNEAMKSRRLIRMRYLKAGEDLHVFDEVVTLAPITITTGARALLVAAKDDQLRTYRLDRVAEVTVLDRTFSKALEEDIRARFSAQSPFAGQQVTIRATPAARWVAETLPIDELTESDGLLVIHLTVSSMAWLRTLLIRMGESVVAVEPAHVAELISSQARTYKEAGPCGSGSC</sequence>
<dbReference type="EMBL" id="CP063213">
    <property type="protein sequence ID" value="QOR46535.1"/>
    <property type="molecule type" value="Genomic_DNA"/>
</dbReference>
<dbReference type="PROSITE" id="PS52050">
    <property type="entry name" value="WYL"/>
    <property type="match status" value="1"/>
</dbReference>
<evidence type="ECO:0000259" key="2">
    <source>
        <dbReference type="Pfam" id="PF25583"/>
    </source>
</evidence>
<protein>
    <submittedName>
        <fullName evidence="3">WYL domain-containing protein</fullName>
    </submittedName>
</protein>
<dbReference type="Pfam" id="PF25583">
    <property type="entry name" value="WCX"/>
    <property type="match status" value="1"/>
</dbReference>
<dbReference type="PANTHER" id="PTHR34580">
    <property type="match status" value="1"/>
</dbReference>
<accession>A0A8A5U550</accession>
<dbReference type="InterPro" id="IPR051534">
    <property type="entry name" value="CBASS_pafABC_assoc_protein"/>
</dbReference>
<dbReference type="AlphaFoldDB" id="A0A7M1QZ16"/>
<dbReference type="RefSeq" id="WP_193327565.1">
    <property type="nucleotide sequence ID" value="NZ_CP053291.1"/>
</dbReference>
<gene>
    <name evidence="3" type="ORF">INS88_04930</name>
</gene>
<reference evidence="3 4" key="1">
    <citation type="submission" date="2020-10" db="EMBL/GenBank/DDBJ databases">
        <title>Trueperella pecoris sp. nov. isolated from bovine and porcine specimens.</title>
        <authorList>
            <person name="Schoenecker L."/>
            <person name="Schnydrig P."/>
            <person name="Brodard I."/>
            <person name="Thomann A."/>
            <person name="Hemphill A."/>
            <person name="Rodriguez-Campos S."/>
            <person name="Perreten V."/>
            <person name="Jores J."/>
            <person name="Kittl S."/>
        </authorList>
    </citation>
    <scope>NUCLEOTIDE SEQUENCE [LARGE SCALE GENOMIC DNA]</scope>
    <source>
        <strain evidence="3 4">15A0121</strain>
    </source>
</reference>
<dbReference type="InterPro" id="IPR057727">
    <property type="entry name" value="WCX_dom"/>
</dbReference>
<evidence type="ECO:0000313" key="4">
    <source>
        <dbReference type="Proteomes" id="UP000595053"/>
    </source>
</evidence>
<dbReference type="InterPro" id="IPR026881">
    <property type="entry name" value="WYL_dom"/>
</dbReference>
<dbReference type="InterPro" id="IPR028349">
    <property type="entry name" value="PafC-like"/>
</dbReference>
<feature type="domain" description="WYL" evidence="1">
    <location>
        <begin position="145"/>
        <end position="211"/>
    </location>
</feature>
<organism evidence="3 4">
    <name type="scientific">Trueperella pecoris</name>
    <dbReference type="NCBI Taxonomy" id="2733571"/>
    <lineage>
        <taxon>Bacteria</taxon>
        <taxon>Bacillati</taxon>
        <taxon>Actinomycetota</taxon>
        <taxon>Actinomycetes</taxon>
        <taxon>Actinomycetales</taxon>
        <taxon>Actinomycetaceae</taxon>
        <taxon>Trueperella</taxon>
    </lineage>
</organism>
<keyword evidence="4" id="KW-1185">Reference proteome</keyword>
<dbReference type="Proteomes" id="UP000595053">
    <property type="component" value="Chromosome"/>
</dbReference>
<dbReference type="Pfam" id="PF13280">
    <property type="entry name" value="WYL"/>
    <property type="match status" value="1"/>
</dbReference>